<evidence type="ECO:0000256" key="1">
    <source>
        <dbReference type="ARBA" id="ARBA00009600"/>
    </source>
</evidence>
<comment type="similarity">
    <text evidence="1 2">Belongs to the UPF0301 (AlgH) family.</text>
</comment>
<proteinExistence type="inferred from homology"/>
<evidence type="ECO:0000313" key="3">
    <source>
        <dbReference type="EMBL" id="MBT0958023.1"/>
    </source>
</evidence>
<sequence length="184" mass="19494">MDLTGKLLIAMPGMGDPRFERSVIYLCSHSGDGAMGLIVNHPAPGLSLKGLLEQLEIESAKDSGPRPLHYGGPVENGRGFVLHSAEYTANETTMTVDTQFSMSATLDILEDIAAGNGPRRTLLALGYSGWGPMQLENEILSNGWLTTDADPDLVFNVDDTGKWQAALATLGVDPLTLSADAGHA</sequence>
<keyword evidence="4" id="KW-1185">Reference proteome</keyword>
<dbReference type="RefSeq" id="WP_327794239.1">
    <property type="nucleotide sequence ID" value="NZ_JADQAZ010000002.1"/>
</dbReference>
<dbReference type="Gene3D" id="3.40.1740.10">
    <property type="entry name" value="VC0467-like"/>
    <property type="match status" value="1"/>
</dbReference>
<dbReference type="Pfam" id="PF02622">
    <property type="entry name" value="DUF179"/>
    <property type="match status" value="1"/>
</dbReference>
<dbReference type="SUPFAM" id="SSF143456">
    <property type="entry name" value="VC0467-like"/>
    <property type="match status" value="1"/>
</dbReference>
<dbReference type="PANTHER" id="PTHR30327">
    <property type="entry name" value="UNCHARACTERIZED PROTEIN YQGE"/>
    <property type="match status" value="1"/>
</dbReference>
<accession>A0AAP2CUN3</accession>
<gene>
    <name evidence="3" type="ORF">IV417_11555</name>
</gene>
<reference evidence="3 4" key="1">
    <citation type="journal article" date="2021" name="Arch. Microbiol.">
        <title>Harenicola maris gen. nov., sp. nov. isolated from the Sea of Japan shallow sediments.</title>
        <authorList>
            <person name="Romanenko L.A."/>
            <person name="Kurilenko V.V."/>
            <person name="Chernysheva N.Y."/>
            <person name="Tekutyeva L.A."/>
            <person name="Velansky P.V."/>
            <person name="Svetashev V.I."/>
            <person name="Isaeva M.P."/>
        </authorList>
    </citation>
    <scope>NUCLEOTIDE SEQUENCE [LARGE SCALE GENOMIC DNA]</scope>
    <source>
        <strain evidence="3 4">KMM 3653</strain>
    </source>
</reference>
<evidence type="ECO:0000256" key="2">
    <source>
        <dbReference type="HAMAP-Rule" id="MF_00758"/>
    </source>
</evidence>
<organism evidence="3 4">
    <name type="scientific">Harenicola maris</name>
    <dbReference type="NCBI Taxonomy" id="2841044"/>
    <lineage>
        <taxon>Bacteria</taxon>
        <taxon>Pseudomonadati</taxon>
        <taxon>Pseudomonadota</taxon>
        <taxon>Alphaproteobacteria</taxon>
        <taxon>Rhodobacterales</taxon>
        <taxon>Paracoccaceae</taxon>
        <taxon>Harenicola</taxon>
    </lineage>
</organism>
<evidence type="ECO:0000313" key="4">
    <source>
        <dbReference type="Proteomes" id="UP001315686"/>
    </source>
</evidence>
<dbReference type="PANTHER" id="PTHR30327:SF1">
    <property type="entry name" value="UPF0301 PROTEIN YQGE"/>
    <property type="match status" value="1"/>
</dbReference>
<dbReference type="InterPro" id="IPR003774">
    <property type="entry name" value="AlgH-like"/>
</dbReference>
<dbReference type="EMBL" id="JADQAZ010000002">
    <property type="protein sequence ID" value="MBT0958023.1"/>
    <property type="molecule type" value="Genomic_DNA"/>
</dbReference>
<dbReference type="HAMAP" id="MF_00758">
    <property type="entry name" value="UPF0301"/>
    <property type="match status" value="1"/>
</dbReference>
<dbReference type="Proteomes" id="UP001315686">
    <property type="component" value="Unassembled WGS sequence"/>
</dbReference>
<dbReference type="GO" id="GO:0005829">
    <property type="term" value="C:cytosol"/>
    <property type="evidence" value="ECO:0007669"/>
    <property type="project" value="TreeGrafter"/>
</dbReference>
<dbReference type="AlphaFoldDB" id="A0AAP2CUN3"/>
<dbReference type="NCBIfam" id="NF001268">
    <property type="entry name" value="PRK00228.1-4"/>
    <property type="match status" value="1"/>
</dbReference>
<protein>
    <recommendedName>
        <fullName evidence="2">UPF0301 protein IV417_11555</fullName>
    </recommendedName>
</protein>
<comment type="caution">
    <text evidence="3">The sequence shown here is derived from an EMBL/GenBank/DDBJ whole genome shotgun (WGS) entry which is preliminary data.</text>
</comment>
<name>A0AAP2CUN3_9RHOB</name>